<accession>A0A733CHK8</accession>
<dbReference type="EMBL" id="DAASHT010000018">
    <property type="protein sequence ID" value="HAE5578711.1"/>
    <property type="molecule type" value="Genomic_DNA"/>
</dbReference>
<gene>
    <name evidence="1" type="ORF">G4J74_004630</name>
</gene>
<evidence type="ECO:0000313" key="1">
    <source>
        <dbReference type="EMBL" id="HAE5578711.1"/>
    </source>
</evidence>
<reference evidence="1" key="1">
    <citation type="journal article" date="2018" name="Genome Biol.">
        <title>SKESA: strategic k-mer extension for scrupulous assemblies.</title>
        <authorList>
            <person name="Souvorov A."/>
            <person name="Agarwala R."/>
            <person name="Lipman D.J."/>
        </authorList>
    </citation>
    <scope>NUCLEOTIDE SEQUENCE</scope>
    <source>
        <strain evidence="1">ID147255</strain>
    </source>
</reference>
<sequence>MDKYKWSKGDYTIVACPNCGFAVEEQISVVKEMDLPLRPAECDECGCDFNIFHDGRTELLRVPPKESNPTERKEILDKFNNLVFDPDFEDDNKENAFALAQDVNRQLSIIMNAFDKKNTKEIISEAAGEIQSLVQKHCIDRSY</sequence>
<dbReference type="AlphaFoldDB" id="A0A733CHK8"/>
<comment type="caution">
    <text evidence="1">The sequence shown here is derived from an EMBL/GenBank/DDBJ whole genome shotgun (WGS) entry which is preliminary data.</text>
</comment>
<name>A0A733CHK8_SALET</name>
<proteinExistence type="predicted"/>
<protein>
    <submittedName>
        <fullName evidence="1">Uncharacterized protein</fullName>
    </submittedName>
</protein>
<organism evidence="1">
    <name type="scientific">Salmonella enterica subsp. enterica serovar Heidelberg</name>
    <dbReference type="NCBI Taxonomy" id="611"/>
    <lineage>
        <taxon>Bacteria</taxon>
        <taxon>Pseudomonadati</taxon>
        <taxon>Pseudomonadota</taxon>
        <taxon>Gammaproteobacteria</taxon>
        <taxon>Enterobacterales</taxon>
        <taxon>Enterobacteriaceae</taxon>
        <taxon>Salmonella</taxon>
    </lineage>
</organism>
<reference evidence="1" key="2">
    <citation type="submission" date="2018-07" db="EMBL/GenBank/DDBJ databases">
        <authorList>
            <consortium name="NCBI Pathogen Detection Project"/>
        </authorList>
    </citation>
    <scope>NUCLEOTIDE SEQUENCE</scope>
    <source>
        <strain evidence="1">ID147255</strain>
    </source>
</reference>